<reference evidence="7 8" key="1">
    <citation type="submission" date="2024-02" db="EMBL/GenBank/DDBJ databases">
        <title>Chromosome-scale genome assembly of the rough periwinkle Littorina saxatilis.</title>
        <authorList>
            <person name="De Jode A."/>
            <person name="Faria R."/>
            <person name="Formenti G."/>
            <person name="Sims Y."/>
            <person name="Smith T.P."/>
            <person name="Tracey A."/>
            <person name="Wood J.M.D."/>
            <person name="Zagrodzka Z.B."/>
            <person name="Johannesson K."/>
            <person name="Butlin R.K."/>
            <person name="Leder E.H."/>
        </authorList>
    </citation>
    <scope>NUCLEOTIDE SEQUENCE [LARGE SCALE GENOMIC DNA]</scope>
    <source>
        <strain evidence="7">Snail1</strain>
        <tissue evidence="7">Muscle</tissue>
    </source>
</reference>
<gene>
    <name evidence="7" type="ORF">V1264_009495</name>
</gene>
<dbReference type="GO" id="GO:0000480">
    <property type="term" value="P:endonucleolytic cleavage in 5'-ETS of tricistronic rRNA transcript (SSU-rRNA, 5.8S rRNA, LSU-rRNA)"/>
    <property type="evidence" value="ECO:0007669"/>
    <property type="project" value="TreeGrafter"/>
</dbReference>
<feature type="compositionally biased region" description="Basic and acidic residues" evidence="6">
    <location>
        <begin position="52"/>
        <end position="74"/>
    </location>
</feature>
<comment type="subcellular location">
    <subcellularLocation>
        <location evidence="1">Nucleus</location>
        <location evidence="1">Nucleolus</location>
    </subcellularLocation>
</comment>
<organism evidence="7 8">
    <name type="scientific">Littorina saxatilis</name>
    <dbReference type="NCBI Taxonomy" id="31220"/>
    <lineage>
        <taxon>Eukaryota</taxon>
        <taxon>Metazoa</taxon>
        <taxon>Spiralia</taxon>
        <taxon>Lophotrochozoa</taxon>
        <taxon>Mollusca</taxon>
        <taxon>Gastropoda</taxon>
        <taxon>Caenogastropoda</taxon>
        <taxon>Littorinimorpha</taxon>
        <taxon>Littorinoidea</taxon>
        <taxon>Littorinidae</taxon>
        <taxon>Littorina</taxon>
    </lineage>
</organism>
<dbReference type="PANTHER" id="PTHR12311">
    <property type="entry name" value="ACTIVATOR OF BASAL TRANSCRIPTION 1"/>
    <property type="match status" value="1"/>
</dbReference>
<protein>
    <recommendedName>
        <fullName evidence="3">Activator of basal transcription 1</fullName>
    </recommendedName>
</protein>
<dbReference type="InterPro" id="IPR039119">
    <property type="entry name" value="ABT1/Esf2"/>
</dbReference>
<evidence type="ECO:0000256" key="5">
    <source>
        <dbReference type="ARBA" id="ARBA00023242"/>
    </source>
</evidence>
<dbReference type="Proteomes" id="UP001374579">
    <property type="component" value="Unassembled WGS sequence"/>
</dbReference>
<accession>A0AAN9ARJ6</accession>
<evidence type="ECO:0000313" key="7">
    <source>
        <dbReference type="EMBL" id="KAK7091873.1"/>
    </source>
</evidence>
<dbReference type="InterPro" id="IPR035979">
    <property type="entry name" value="RBD_domain_sf"/>
</dbReference>
<comment type="caution">
    <text evidence="7">The sequence shown here is derived from an EMBL/GenBank/DDBJ whole genome shotgun (WGS) entry which is preliminary data.</text>
</comment>
<evidence type="ECO:0000256" key="2">
    <source>
        <dbReference type="ARBA" id="ARBA00005819"/>
    </source>
</evidence>
<dbReference type="GO" id="GO:0034462">
    <property type="term" value="P:small-subunit processome assembly"/>
    <property type="evidence" value="ECO:0007669"/>
    <property type="project" value="TreeGrafter"/>
</dbReference>
<evidence type="ECO:0000313" key="8">
    <source>
        <dbReference type="Proteomes" id="UP001374579"/>
    </source>
</evidence>
<name>A0AAN9ARJ6_9CAEN</name>
<proteinExistence type="inferred from homology"/>
<dbReference type="GO" id="GO:0000472">
    <property type="term" value="P:endonucleolytic cleavage to generate mature 5'-end of SSU-rRNA from (SSU-rRNA, 5.8S rRNA, LSU-rRNA)"/>
    <property type="evidence" value="ECO:0007669"/>
    <property type="project" value="TreeGrafter"/>
</dbReference>
<evidence type="ECO:0000256" key="1">
    <source>
        <dbReference type="ARBA" id="ARBA00004604"/>
    </source>
</evidence>
<evidence type="ECO:0000256" key="4">
    <source>
        <dbReference type="ARBA" id="ARBA00022884"/>
    </source>
</evidence>
<keyword evidence="4" id="KW-0694">RNA-binding</keyword>
<dbReference type="PANTHER" id="PTHR12311:SF7">
    <property type="entry name" value="ACTIVATOR OF BASAL TRANSCRIPTION 1"/>
    <property type="match status" value="1"/>
</dbReference>
<feature type="region of interest" description="Disordered" evidence="6">
    <location>
        <begin position="1"/>
        <end position="80"/>
    </location>
</feature>
<sequence length="310" mass="36211">MDSDDEHQETSTNFEESETEKTTEVKTTNVEEKDTNFEESETEETTEIKTTNVEERDIKLKNRDEKTKITGKSKEKGKKKTKRGVVYLSCIPQSMNVKRLREEMAKYGETGNIFLQPDEKAPFQKYKQVFTEGWVEFHDKQVAKEVAALLNNTQVGGRRKNPWWADIWNIKYLPKFQWAHLNERLAYERAVHEQRLRAEISQIKRESSFHQENFKRSKTMKNTDERKLKRGEEVAEKQTFIIRQRETEEEILARKRKHDPESEGGKTKRVRQRTKKSVHRPDCDHAVGALSLAANKSLLHKLFGGGGASQ</sequence>
<dbReference type="CDD" id="cd12263">
    <property type="entry name" value="RRM_ABT1_like"/>
    <property type="match status" value="1"/>
</dbReference>
<dbReference type="GO" id="GO:0000447">
    <property type="term" value="P:endonucleolytic cleavage in ITS1 to separate SSU-rRNA from 5.8S rRNA and LSU-rRNA from tricistronic rRNA transcript (SSU-rRNA, 5.8S rRNA, LSU-rRNA)"/>
    <property type="evidence" value="ECO:0007669"/>
    <property type="project" value="TreeGrafter"/>
</dbReference>
<dbReference type="EMBL" id="JBAMIC010000022">
    <property type="protein sequence ID" value="KAK7091873.1"/>
    <property type="molecule type" value="Genomic_DNA"/>
</dbReference>
<dbReference type="GO" id="GO:0003723">
    <property type="term" value="F:RNA binding"/>
    <property type="evidence" value="ECO:0007669"/>
    <property type="project" value="UniProtKB-KW"/>
</dbReference>
<dbReference type="AlphaFoldDB" id="A0AAN9ARJ6"/>
<dbReference type="GO" id="GO:0005730">
    <property type="term" value="C:nucleolus"/>
    <property type="evidence" value="ECO:0007669"/>
    <property type="project" value="UniProtKB-SubCell"/>
</dbReference>
<feature type="compositionally biased region" description="Basic and acidic residues" evidence="6">
    <location>
        <begin position="19"/>
        <end position="36"/>
    </location>
</feature>
<dbReference type="InterPro" id="IPR012677">
    <property type="entry name" value="Nucleotide-bd_a/b_plait_sf"/>
</dbReference>
<dbReference type="InterPro" id="IPR034353">
    <property type="entry name" value="ABT1/ESF2_RRM"/>
</dbReference>
<keyword evidence="5" id="KW-0539">Nucleus</keyword>
<evidence type="ECO:0000256" key="6">
    <source>
        <dbReference type="SAM" id="MobiDB-lite"/>
    </source>
</evidence>
<evidence type="ECO:0000256" key="3">
    <source>
        <dbReference type="ARBA" id="ARBA00020737"/>
    </source>
</evidence>
<dbReference type="SUPFAM" id="SSF54928">
    <property type="entry name" value="RNA-binding domain, RBD"/>
    <property type="match status" value="1"/>
</dbReference>
<dbReference type="Gene3D" id="3.30.70.330">
    <property type="match status" value="1"/>
</dbReference>
<keyword evidence="8" id="KW-1185">Reference proteome</keyword>
<comment type="similarity">
    <text evidence="2">Belongs to the ESF2/ABP1 family.</text>
</comment>
<feature type="compositionally biased region" description="Basic residues" evidence="6">
    <location>
        <begin position="267"/>
        <end position="278"/>
    </location>
</feature>
<feature type="region of interest" description="Disordered" evidence="6">
    <location>
        <begin position="251"/>
        <end position="282"/>
    </location>
</feature>